<name>A0A9P0LPH3_ACAOB</name>
<sequence>MLHNEIQWKTIVHATKVNHLNGVPVIDHPLKNVVVTERIPRKIFGSQPGTGRTTPISSAAPVQDPLFLALEQLDPLSEFAMLEIDPLSKMAAEMVSKTIKCYTLILVSTIYNSALHTEFV</sequence>
<dbReference type="OrthoDB" id="1734063at2759"/>
<protein>
    <submittedName>
        <fullName evidence="1">Uncharacterized protein</fullName>
    </submittedName>
</protein>
<organism evidence="1 2">
    <name type="scientific">Acanthoscelides obtectus</name>
    <name type="common">Bean weevil</name>
    <name type="synonym">Bruchus obtectus</name>
    <dbReference type="NCBI Taxonomy" id="200917"/>
    <lineage>
        <taxon>Eukaryota</taxon>
        <taxon>Metazoa</taxon>
        <taxon>Ecdysozoa</taxon>
        <taxon>Arthropoda</taxon>
        <taxon>Hexapoda</taxon>
        <taxon>Insecta</taxon>
        <taxon>Pterygota</taxon>
        <taxon>Neoptera</taxon>
        <taxon>Endopterygota</taxon>
        <taxon>Coleoptera</taxon>
        <taxon>Polyphaga</taxon>
        <taxon>Cucujiformia</taxon>
        <taxon>Chrysomeloidea</taxon>
        <taxon>Chrysomelidae</taxon>
        <taxon>Bruchinae</taxon>
        <taxon>Bruchini</taxon>
        <taxon>Acanthoscelides</taxon>
    </lineage>
</organism>
<evidence type="ECO:0000313" key="1">
    <source>
        <dbReference type="EMBL" id="CAH1997004.1"/>
    </source>
</evidence>
<evidence type="ECO:0000313" key="2">
    <source>
        <dbReference type="Proteomes" id="UP001152888"/>
    </source>
</evidence>
<accession>A0A9P0LPH3</accession>
<gene>
    <name evidence="1" type="ORF">ACAOBT_LOCUS23476</name>
</gene>
<dbReference type="AlphaFoldDB" id="A0A9P0LPH3"/>
<reference evidence="1" key="1">
    <citation type="submission" date="2022-03" db="EMBL/GenBank/DDBJ databases">
        <authorList>
            <person name="Sayadi A."/>
        </authorList>
    </citation>
    <scope>NUCLEOTIDE SEQUENCE</scope>
</reference>
<keyword evidence="2" id="KW-1185">Reference proteome</keyword>
<comment type="caution">
    <text evidence="1">The sequence shown here is derived from an EMBL/GenBank/DDBJ whole genome shotgun (WGS) entry which is preliminary data.</text>
</comment>
<proteinExistence type="predicted"/>
<dbReference type="Proteomes" id="UP001152888">
    <property type="component" value="Unassembled WGS sequence"/>
</dbReference>
<dbReference type="EMBL" id="CAKOFQ010007275">
    <property type="protein sequence ID" value="CAH1997004.1"/>
    <property type="molecule type" value="Genomic_DNA"/>
</dbReference>